<feature type="region of interest" description="Disordered" evidence="1">
    <location>
        <begin position="204"/>
        <end position="264"/>
    </location>
</feature>
<dbReference type="PROSITE" id="PS51257">
    <property type="entry name" value="PROKAR_LIPOPROTEIN"/>
    <property type="match status" value="1"/>
</dbReference>
<organism evidence="2 3">
    <name type="scientific">Natrinema altunense (strain JCM 12890 / CGMCC 1.3731 / AJ2)</name>
    <dbReference type="NCBI Taxonomy" id="1227494"/>
    <lineage>
        <taxon>Archaea</taxon>
        <taxon>Methanobacteriati</taxon>
        <taxon>Methanobacteriota</taxon>
        <taxon>Stenosarchaea group</taxon>
        <taxon>Halobacteria</taxon>
        <taxon>Halobacteriales</taxon>
        <taxon>Natrialbaceae</taxon>
        <taxon>Natrinema</taxon>
    </lineage>
</organism>
<reference evidence="2 3" key="1">
    <citation type="journal article" date="2014" name="PLoS Genet.">
        <title>Phylogenetically driven sequencing of extremely halophilic archaea reveals strategies for static and dynamic osmo-response.</title>
        <authorList>
            <person name="Becker E.A."/>
            <person name="Seitzer P.M."/>
            <person name="Tritt A."/>
            <person name="Larsen D."/>
            <person name="Krusor M."/>
            <person name="Yao A.I."/>
            <person name="Wu D."/>
            <person name="Madern D."/>
            <person name="Eisen J.A."/>
            <person name="Darling A.E."/>
            <person name="Facciotti M.T."/>
        </authorList>
    </citation>
    <scope>NUCLEOTIDE SEQUENCE [LARGE SCALE GENOMIC DNA]</scope>
    <source>
        <strain evidence="2 3">JCM 12890</strain>
    </source>
</reference>
<evidence type="ECO:0000256" key="1">
    <source>
        <dbReference type="SAM" id="MobiDB-lite"/>
    </source>
</evidence>
<name>L9ZHI7_NATA2</name>
<feature type="compositionally biased region" description="Gly residues" evidence="1">
    <location>
        <begin position="99"/>
        <end position="113"/>
    </location>
</feature>
<sequence length="295" mass="30454">MERSQVGMNRRRFLRLGGGGLAIATGGLAGCLGGDDSDDPPPRKAEVFEDVSIADGTMEIDLASQPEVESTIDNVDESAIVGSLLPIGTARAGSRSSGSGSGKSGATGRGSGGYSSAPTGRHGWAIYGAHSHGNWREEHGDETQMYTAALGALGVAYMGSNTQYRTSSPGPEPTDWDQEWHDPDPGTTLEVDLAALTSDAALGTEAGSATGIENTTASLSENETASDAGSAAEPEAGDDSASALTADEGWYRVGTRLESPDGDTDFGWQAADFKLDRTSTGGLTVDEAWHVRPEP</sequence>
<feature type="region of interest" description="Disordered" evidence="1">
    <location>
        <begin position="162"/>
        <end position="185"/>
    </location>
</feature>
<proteinExistence type="predicted"/>
<dbReference type="PATRIC" id="fig|1227494.3.peg.2965"/>
<comment type="caution">
    <text evidence="2">The sequence shown here is derived from an EMBL/GenBank/DDBJ whole genome shotgun (WGS) entry which is preliminary data.</text>
</comment>
<protein>
    <submittedName>
        <fullName evidence="2">Uncharacterized protein</fullName>
    </submittedName>
</protein>
<feature type="compositionally biased region" description="Polar residues" evidence="1">
    <location>
        <begin position="211"/>
        <end position="227"/>
    </location>
</feature>
<dbReference type="AlphaFoldDB" id="L9ZHI7"/>
<dbReference type="Proteomes" id="UP000011511">
    <property type="component" value="Unassembled WGS sequence"/>
</dbReference>
<dbReference type="EMBL" id="AOIK01000035">
    <property type="protein sequence ID" value="ELY84623.1"/>
    <property type="molecule type" value="Genomic_DNA"/>
</dbReference>
<evidence type="ECO:0000313" key="3">
    <source>
        <dbReference type="Proteomes" id="UP000011511"/>
    </source>
</evidence>
<accession>L9ZHI7</accession>
<feature type="region of interest" description="Disordered" evidence="1">
    <location>
        <begin position="90"/>
        <end position="117"/>
    </location>
</feature>
<dbReference type="eggNOG" id="arCOG09178">
    <property type="taxonomic scope" value="Archaea"/>
</dbReference>
<keyword evidence="3" id="KW-1185">Reference proteome</keyword>
<gene>
    <name evidence="2" type="ORF">C485_14735</name>
</gene>
<evidence type="ECO:0000313" key="2">
    <source>
        <dbReference type="EMBL" id="ELY84623.1"/>
    </source>
</evidence>